<evidence type="ECO:0000256" key="5">
    <source>
        <dbReference type="ARBA" id="ARBA00022737"/>
    </source>
</evidence>
<accession>A0A9N8VWE2</accession>
<evidence type="ECO:0000256" key="4">
    <source>
        <dbReference type="ARBA" id="ARBA00022660"/>
    </source>
</evidence>
<dbReference type="EMBL" id="CAJVPL010000225">
    <property type="protein sequence ID" value="CAG8468707.1"/>
    <property type="molecule type" value="Genomic_DNA"/>
</dbReference>
<comment type="function">
    <text evidence="1 9">Accessory subunit of the mitochondrial membrane respiratory chain NADH dehydrogenase (Complex I), that is believed not to be involved in catalysis. Complex I functions in the transfer of electrons from NADH to the respiratory chain. The immediate electron acceptor for the enzyme is believed to be ubiquinone.</text>
</comment>
<protein>
    <recommendedName>
        <fullName evidence="9">NADH-ubiquinone oxidoreductase</fullName>
    </recommendedName>
</protein>
<dbReference type="PANTHER" id="PTHR13344:SF0">
    <property type="entry name" value="NADH DEHYDROGENASE [UBIQUINONE] 1 ALPHA SUBCOMPLEX SUBUNIT 8"/>
    <property type="match status" value="1"/>
</dbReference>
<comment type="similarity">
    <text evidence="2 9">Belongs to the complex I NDUFA8 subunit family.</text>
</comment>
<keyword evidence="4 9" id="KW-0679">Respiratory chain</keyword>
<dbReference type="GO" id="GO:0006120">
    <property type="term" value="P:mitochondrial electron transport, NADH to ubiquinone"/>
    <property type="evidence" value="ECO:0007669"/>
    <property type="project" value="InterPro"/>
</dbReference>
<keyword evidence="7 9" id="KW-0496">Mitochondrion</keyword>
<dbReference type="GO" id="GO:0005743">
    <property type="term" value="C:mitochondrial inner membrane"/>
    <property type="evidence" value="ECO:0007669"/>
    <property type="project" value="UniProtKB-SubCell"/>
</dbReference>
<reference evidence="10" key="1">
    <citation type="submission" date="2021-06" db="EMBL/GenBank/DDBJ databases">
        <authorList>
            <person name="Kallberg Y."/>
            <person name="Tangrot J."/>
            <person name="Rosling A."/>
        </authorList>
    </citation>
    <scope>NUCLEOTIDE SEQUENCE</scope>
    <source>
        <strain evidence="10">MT106</strain>
    </source>
</reference>
<evidence type="ECO:0000313" key="11">
    <source>
        <dbReference type="Proteomes" id="UP000789831"/>
    </source>
</evidence>
<dbReference type="AlphaFoldDB" id="A0A9N8VWE2"/>
<name>A0A9N8VWE2_9GLOM</name>
<sequence length="167" mass="19116">MSAPDTQVARPPFIDPTPLPVDIPPVDEVGVTSAPLKSAAFFIGAYCKEYNEDFMLCKNENNDPAHCLKEGRKVTRCAIDIIRKLREHCDKEFETHWKCLDDRNQEYYRCRPLEREFNECVWKSLKLEKVIPGTPQGQEPVHLKTKPYWTMSSMVQLTTLNGGSATL</sequence>
<evidence type="ECO:0000256" key="3">
    <source>
        <dbReference type="ARBA" id="ARBA00022448"/>
    </source>
</evidence>
<dbReference type="Gene3D" id="1.10.287.2900">
    <property type="match status" value="1"/>
</dbReference>
<evidence type="ECO:0000256" key="7">
    <source>
        <dbReference type="ARBA" id="ARBA00023128"/>
    </source>
</evidence>
<evidence type="ECO:0000256" key="1">
    <source>
        <dbReference type="ARBA" id="ARBA00003195"/>
    </source>
</evidence>
<proteinExistence type="inferred from homology"/>
<gene>
    <name evidence="10" type="ORF">AGERDE_LOCUS2628</name>
</gene>
<dbReference type="PROSITE" id="PS51808">
    <property type="entry name" value="CHCH"/>
    <property type="match status" value="1"/>
</dbReference>
<dbReference type="Proteomes" id="UP000789831">
    <property type="component" value="Unassembled WGS sequence"/>
</dbReference>
<keyword evidence="6 9" id="KW-0249">Electron transport</keyword>
<evidence type="ECO:0000256" key="8">
    <source>
        <dbReference type="ARBA" id="ARBA00023157"/>
    </source>
</evidence>
<dbReference type="OrthoDB" id="276296at2759"/>
<dbReference type="PANTHER" id="PTHR13344">
    <property type="entry name" value="NADH-UBIQUINONE OXIDOREDUCTASE"/>
    <property type="match status" value="1"/>
</dbReference>
<keyword evidence="5" id="KW-0677">Repeat</keyword>
<evidence type="ECO:0000313" key="10">
    <source>
        <dbReference type="EMBL" id="CAG8468707.1"/>
    </source>
</evidence>
<keyword evidence="3 9" id="KW-0813">Transport</keyword>
<comment type="subcellular location">
    <subcellularLocation>
        <location evidence="9">Mitochondrion inner membrane</location>
    </subcellularLocation>
</comment>
<dbReference type="PIRSF" id="PIRSF017016">
    <property type="entry name" value="NDUA8"/>
    <property type="match status" value="1"/>
</dbReference>
<keyword evidence="11" id="KW-1185">Reference proteome</keyword>
<comment type="caution">
    <text evidence="10">The sequence shown here is derived from an EMBL/GenBank/DDBJ whole genome shotgun (WGS) entry which is preliminary data.</text>
</comment>
<dbReference type="InterPro" id="IPR016680">
    <property type="entry name" value="NDUFA8"/>
</dbReference>
<keyword evidence="9" id="KW-0999">Mitochondrion inner membrane</keyword>
<organism evidence="10 11">
    <name type="scientific">Ambispora gerdemannii</name>
    <dbReference type="NCBI Taxonomy" id="144530"/>
    <lineage>
        <taxon>Eukaryota</taxon>
        <taxon>Fungi</taxon>
        <taxon>Fungi incertae sedis</taxon>
        <taxon>Mucoromycota</taxon>
        <taxon>Glomeromycotina</taxon>
        <taxon>Glomeromycetes</taxon>
        <taxon>Archaeosporales</taxon>
        <taxon>Ambisporaceae</taxon>
        <taxon>Ambispora</taxon>
    </lineage>
</organism>
<evidence type="ECO:0000256" key="9">
    <source>
        <dbReference type="PIRNR" id="PIRNR017016"/>
    </source>
</evidence>
<keyword evidence="8" id="KW-1015">Disulfide bond</keyword>
<evidence type="ECO:0000256" key="6">
    <source>
        <dbReference type="ARBA" id="ARBA00022982"/>
    </source>
</evidence>
<keyword evidence="9" id="KW-0472">Membrane</keyword>
<evidence type="ECO:0000256" key="2">
    <source>
        <dbReference type="ARBA" id="ARBA00010705"/>
    </source>
</evidence>